<evidence type="ECO:0008006" key="3">
    <source>
        <dbReference type="Google" id="ProtNLM"/>
    </source>
</evidence>
<dbReference type="Proteomes" id="UP000494203">
    <property type="component" value="Unassembled WGS sequence"/>
</dbReference>
<accession>A0A6S7DX82</accession>
<sequence>MIEPLVKARIGNLAGGRVFPGIAPAGTKPPYITYTRVSGSRDWTLAGPSGALMAAVQVNAWAATPKEAAEIMEAALALLSPAGDDFACTGADDVPAVDDELTTKLHGAALEFSFIR</sequence>
<reference evidence="1 2" key="1">
    <citation type="submission" date="2020-04" db="EMBL/GenBank/DDBJ databases">
        <authorList>
            <person name="De Canck E."/>
        </authorList>
    </citation>
    <scope>NUCLEOTIDE SEQUENCE [LARGE SCALE GENOMIC DNA]</scope>
    <source>
        <strain evidence="1 2">LMG 26788</strain>
    </source>
</reference>
<proteinExistence type="predicted"/>
<keyword evidence="2" id="KW-1185">Reference proteome</keyword>
<name>A0A6S7DX82_9BURK</name>
<protein>
    <recommendedName>
        <fullName evidence="3">DUF3168 domain-containing protein</fullName>
    </recommendedName>
</protein>
<organism evidence="1 2">
    <name type="scientific">Achromobacter pulmonis</name>
    <dbReference type="NCBI Taxonomy" id="1389932"/>
    <lineage>
        <taxon>Bacteria</taxon>
        <taxon>Pseudomonadati</taxon>
        <taxon>Pseudomonadota</taxon>
        <taxon>Betaproteobacteria</taxon>
        <taxon>Burkholderiales</taxon>
        <taxon>Alcaligenaceae</taxon>
        <taxon>Achromobacter</taxon>
    </lineage>
</organism>
<dbReference type="EMBL" id="CADIKZ010000005">
    <property type="protein sequence ID" value="CAB3859269.1"/>
    <property type="molecule type" value="Genomic_DNA"/>
</dbReference>
<evidence type="ECO:0000313" key="2">
    <source>
        <dbReference type="Proteomes" id="UP000494203"/>
    </source>
</evidence>
<dbReference type="RefSeq" id="WP_175140773.1">
    <property type="nucleotide sequence ID" value="NZ_CADIKZ010000005.1"/>
</dbReference>
<gene>
    <name evidence="1" type="ORF">LMG26788_02175</name>
</gene>
<dbReference type="Pfam" id="PF11367">
    <property type="entry name" value="Tail_completion_gp17"/>
    <property type="match status" value="1"/>
</dbReference>
<evidence type="ECO:0000313" key="1">
    <source>
        <dbReference type="EMBL" id="CAB3859269.1"/>
    </source>
</evidence>
<dbReference type="AlphaFoldDB" id="A0A6S7DX82"/>
<dbReference type="InterPro" id="IPR021508">
    <property type="entry name" value="Gp17-like"/>
</dbReference>